<keyword evidence="3" id="KW-0697">Rotamase</keyword>
<accession>A0A382SQC9</accession>
<dbReference type="PROSITE" id="PS50059">
    <property type="entry name" value="FKBP_PPIASE"/>
    <property type="match status" value="1"/>
</dbReference>
<dbReference type="InterPro" id="IPR001179">
    <property type="entry name" value="PPIase_FKBP_dom"/>
</dbReference>
<feature type="region of interest" description="Disordered" evidence="5">
    <location>
        <begin position="22"/>
        <end position="87"/>
    </location>
</feature>
<dbReference type="Gene3D" id="3.10.50.40">
    <property type="match status" value="1"/>
</dbReference>
<dbReference type="SUPFAM" id="SSF54534">
    <property type="entry name" value="FKBP-like"/>
    <property type="match status" value="1"/>
</dbReference>
<dbReference type="Pfam" id="PF00254">
    <property type="entry name" value="FKBP_C"/>
    <property type="match status" value="1"/>
</dbReference>
<evidence type="ECO:0000256" key="3">
    <source>
        <dbReference type="ARBA" id="ARBA00023110"/>
    </source>
</evidence>
<evidence type="ECO:0000256" key="5">
    <source>
        <dbReference type="SAM" id="MobiDB-lite"/>
    </source>
</evidence>
<dbReference type="GO" id="GO:0003755">
    <property type="term" value="F:peptidyl-prolyl cis-trans isomerase activity"/>
    <property type="evidence" value="ECO:0007669"/>
    <property type="project" value="UniProtKB-KW"/>
</dbReference>
<organism evidence="7">
    <name type="scientific">marine metagenome</name>
    <dbReference type="NCBI Taxonomy" id="408172"/>
    <lineage>
        <taxon>unclassified sequences</taxon>
        <taxon>metagenomes</taxon>
        <taxon>ecological metagenomes</taxon>
    </lineage>
</organism>
<comment type="catalytic activity">
    <reaction evidence="1">
        <text>[protein]-peptidylproline (omega=180) = [protein]-peptidylproline (omega=0)</text>
        <dbReference type="Rhea" id="RHEA:16237"/>
        <dbReference type="Rhea" id="RHEA-COMP:10747"/>
        <dbReference type="Rhea" id="RHEA-COMP:10748"/>
        <dbReference type="ChEBI" id="CHEBI:83833"/>
        <dbReference type="ChEBI" id="CHEBI:83834"/>
        <dbReference type="EC" id="5.2.1.8"/>
    </reaction>
</comment>
<evidence type="ECO:0000256" key="1">
    <source>
        <dbReference type="ARBA" id="ARBA00000971"/>
    </source>
</evidence>
<dbReference type="PROSITE" id="PS51257">
    <property type="entry name" value="PROKAR_LIPOPROTEIN"/>
    <property type="match status" value="1"/>
</dbReference>
<dbReference type="AlphaFoldDB" id="A0A382SQC9"/>
<evidence type="ECO:0000313" key="7">
    <source>
        <dbReference type="EMBL" id="SVD11358.1"/>
    </source>
</evidence>
<dbReference type="EMBL" id="UINC01130346">
    <property type="protein sequence ID" value="SVD11358.1"/>
    <property type="molecule type" value="Genomic_DNA"/>
</dbReference>
<proteinExistence type="predicted"/>
<feature type="domain" description="PPIase FKBP-type" evidence="6">
    <location>
        <begin position="125"/>
        <end position="214"/>
    </location>
</feature>
<dbReference type="InterPro" id="IPR046357">
    <property type="entry name" value="PPIase_dom_sf"/>
</dbReference>
<feature type="compositionally biased region" description="Low complexity" evidence="5">
    <location>
        <begin position="37"/>
        <end position="48"/>
    </location>
</feature>
<gene>
    <name evidence="7" type="ORF">METZ01_LOCUS364212</name>
</gene>
<dbReference type="PANTHER" id="PTHR43811">
    <property type="entry name" value="FKBP-TYPE PEPTIDYL-PROLYL CIS-TRANS ISOMERASE FKPA"/>
    <property type="match status" value="1"/>
</dbReference>
<evidence type="ECO:0000259" key="6">
    <source>
        <dbReference type="PROSITE" id="PS50059"/>
    </source>
</evidence>
<evidence type="ECO:0000256" key="4">
    <source>
        <dbReference type="ARBA" id="ARBA00023235"/>
    </source>
</evidence>
<name>A0A382SQC9_9ZZZZ</name>
<evidence type="ECO:0000256" key="2">
    <source>
        <dbReference type="ARBA" id="ARBA00013194"/>
    </source>
</evidence>
<reference evidence="7" key="1">
    <citation type="submission" date="2018-05" db="EMBL/GenBank/DDBJ databases">
        <authorList>
            <person name="Lanie J.A."/>
            <person name="Ng W.-L."/>
            <person name="Kazmierczak K.M."/>
            <person name="Andrzejewski T.M."/>
            <person name="Davidsen T.M."/>
            <person name="Wayne K.J."/>
            <person name="Tettelin H."/>
            <person name="Glass J.I."/>
            <person name="Rusch D."/>
            <person name="Podicherti R."/>
            <person name="Tsui H.-C.T."/>
            <person name="Winkler M.E."/>
        </authorList>
    </citation>
    <scope>NUCLEOTIDE SEQUENCE</scope>
</reference>
<sequence length="214" mass="22627">MSSRSIVACAFALFLSACGGSSNEDHAGDAKQPPNPAVNSPAAASQQAKQTALPPAKVGTAIAGTNTGGRKAAQPKSAPIEPVRPAIQPPPEPIYIVKDKNVVTTPTGLRYVDLITGAGKSPKRGQTAVVRYVGRLANETVFDDSHKREDPLECMLGAGRFLRGWEEGLSSMKVGGKRKLIIPPRLGYGRAGNRKMGIPPNAYVIFEVELMAVR</sequence>
<protein>
    <recommendedName>
        <fullName evidence="2">peptidylprolyl isomerase</fullName>
        <ecNumber evidence="2">5.2.1.8</ecNumber>
    </recommendedName>
</protein>
<dbReference type="EC" id="5.2.1.8" evidence="2"/>
<keyword evidence="4" id="KW-0413">Isomerase</keyword>
<dbReference type="PANTHER" id="PTHR43811:SF19">
    <property type="entry name" value="39 KDA FK506-BINDING NUCLEAR PROTEIN"/>
    <property type="match status" value="1"/>
</dbReference>